<keyword evidence="2" id="KW-0433">Leucine-rich repeat</keyword>
<dbReference type="Pfam" id="PF00560">
    <property type="entry name" value="LRR_1"/>
    <property type="match status" value="5"/>
</dbReference>
<dbReference type="AlphaFoldDB" id="A0A8K0GXJ0"/>
<evidence type="ECO:0000256" key="3">
    <source>
        <dbReference type="ARBA" id="ARBA00022692"/>
    </source>
</evidence>
<dbReference type="Pfam" id="PF13855">
    <property type="entry name" value="LRR_8"/>
    <property type="match status" value="1"/>
</dbReference>
<keyword evidence="5" id="KW-0677">Repeat</keyword>
<keyword evidence="4" id="KW-0732">Signal</keyword>
<dbReference type="GO" id="GO:0016020">
    <property type="term" value="C:membrane"/>
    <property type="evidence" value="ECO:0007669"/>
    <property type="project" value="UniProtKB-SubCell"/>
</dbReference>
<evidence type="ECO:0000256" key="5">
    <source>
        <dbReference type="ARBA" id="ARBA00022737"/>
    </source>
</evidence>
<dbReference type="Proteomes" id="UP000796880">
    <property type="component" value="Unassembled WGS sequence"/>
</dbReference>
<accession>A0A8K0GXJ0</accession>
<evidence type="ECO:0000256" key="9">
    <source>
        <dbReference type="SAM" id="Phobius"/>
    </source>
</evidence>
<evidence type="ECO:0000313" key="11">
    <source>
        <dbReference type="Proteomes" id="UP000796880"/>
    </source>
</evidence>
<sequence length="447" mass="49790">MVALSKSLNSSSVPWDIEKEPNPCSWEGMLSVSNNKLGSIPVEFVRDCGKIDGLKQLNFSKNRLNLIYNHFTGSLPTQLGKSKLLEELQLSMNKFLGRIPEEIFGYPNLKLIDLSQNNLSGSVPDRVGELSKFEANQNEFGSVIPSGITKFLKNLDLRYNMLSGSIPSDLLSPPNLQSVDLSFNRLEGSLPVNMSSRLIKLRLGNNKLSGTIPASFARLQNLTYLELENNGFTKVNPPELGSCQSLALLNLAQNRLMGSLPVQLGKQSWRFHTQHHEFHDFPLELQLGKNQLSGYIPEMPRNLQIALNLSNNLFKGPIPKNLAGLTGLEVLDLSNNKFSGEIPSFLTQLKSLTQLLLTNNSLSGDIPKFNWWVVVEISGNTDLTNLTTGTPVINLPAEPVINLKVFIAAFYFSSFISFLLCMVGPKVLHEAWQEERLIFRPRKSGRI</sequence>
<dbReference type="InterPro" id="IPR001611">
    <property type="entry name" value="Leu-rich_rpt"/>
</dbReference>
<keyword evidence="11" id="KW-1185">Reference proteome</keyword>
<evidence type="ECO:0000256" key="1">
    <source>
        <dbReference type="ARBA" id="ARBA00004167"/>
    </source>
</evidence>
<dbReference type="FunFam" id="3.80.10.10:FF:000095">
    <property type="entry name" value="LRR receptor-like serine/threonine-protein kinase GSO1"/>
    <property type="match status" value="1"/>
</dbReference>
<dbReference type="OrthoDB" id="4062651at2759"/>
<keyword evidence="6 9" id="KW-1133">Transmembrane helix</keyword>
<dbReference type="PRINTS" id="PR00019">
    <property type="entry name" value="LEURICHRPT"/>
</dbReference>
<dbReference type="SUPFAM" id="SSF52058">
    <property type="entry name" value="L domain-like"/>
    <property type="match status" value="1"/>
</dbReference>
<evidence type="ECO:0000256" key="2">
    <source>
        <dbReference type="ARBA" id="ARBA00022614"/>
    </source>
</evidence>
<keyword evidence="7 9" id="KW-0472">Membrane</keyword>
<dbReference type="InterPro" id="IPR032675">
    <property type="entry name" value="LRR_dom_sf"/>
</dbReference>
<evidence type="ECO:0000256" key="6">
    <source>
        <dbReference type="ARBA" id="ARBA00022989"/>
    </source>
</evidence>
<protein>
    <submittedName>
        <fullName evidence="10">Uncharacterized protein</fullName>
    </submittedName>
</protein>
<feature type="transmembrane region" description="Helical" evidence="9">
    <location>
        <begin position="405"/>
        <end position="428"/>
    </location>
</feature>
<dbReference type="FunFam" id="3.80.10.10:FF:000041">
    <property type="entry name" value="LRR receptor-like serine/threonine-protein kinase ERECTA"/>
    <property type="match status" value="1"/>
</dbReference>
<dbReference type="Gene3D" id="3.80.10.10">
    <property type="entry name" value="Ribonuclease Inhibitor"/>
    <property type="match status" value="1"/>
</dbReference>
<dbReference type="EMBL" id="VOIH02000009">
    <property type="protein sequence ID" value="KAF3438325.1"/>
    <property type="molecule type" value="Genomic_DNA"/>
</dbReference>
<keyword evidence="8" id="KW-0325">Glycoprotein</keyword>
<keyword evidence="3 9" id="KW-0812">Transmembrane</keyword>
<gene>
    <name evidence="10" type="ORF">FNV43_RR21087</name>
</gene>
<reference evidence="10" key="1">
    <citation type="submission" date="2020-03" db="EMBL/GenBank/DDBJ databases">
        <title>A high-quality chromosome-level genome assembly of a woody plant with both climbing and erect habits, Rhamnella rubrinervis.</title>
        <authorList>
            <person name="Lu Z."/>
            <person name="Yang Y."/>
            <person name="Zhu X."/>
            <person name="Sun Y."/>
        </authorList>
    </citation>
    <scope>NUCLEOTIDE SEQUENCE</scope>
    <source>
        <strain evidence="10">BYM</strain>
        <tissue evidence="10">Leaf</tissue>
    </source>
</reference>
<evidence type="ECO:0000313" key="10">
    <source>
        <dbReference type="EMBL" id="KAF3438325.1"/>
    </source>
</evidence>
<comment type="subcellular location">
    <subcellularLocation>
        <location evidence="1">Membrane</location>
        <topology evidence="1">Single-pass membrane protein</topology>
    </subcellularLocation>
</comment>
<dbReference type="PANTHER" id="PTHR48060:SF21">
    <property type="entry name" value="L DOMAIN-LIKE PROTEIN"/>
    <property type="match status" value="1"/>
</dbReference>
<comment type="caution">
    <text evidence="10">The sequence shown here is derived from an EMBL/GenBank/DDBJ whole genome shotgun (WGS) entry which is preliminary data.</text>
</comment>
<dbReference type="PANTHER" id="PTHR48060">
    <property type="entry name" value="DNA DAMAGE-REPAIR/TOLERATION PROTEIN DRT100"/>
    <property type="match status" value="1"/>
</dbReference>
<proteinExistence type="predicted"/>
<name>A0A8K0GXJ0_9ROSA</name>
<dbReference type="InterPro" id="IPR053211">
    <property type="entry name" value="DNA_repair-toleration"/>
</dbReference>
<evidence type="ECO:0000256" key="7">
    <source>
        <dbReference type="ARBA" id="ARBA00023136"/>
    </source>
</evidence>
<evidence type="ECO:0000256" key="8">
    <source>
        <dbReference type="ARBA" id="ARBA00023180"/>
    </source>
</evidence>
<evidence type="ECO:0000256" key="4">
    <source>
        <dbReference type="ARBA" id="ARBA00022729"/>
    </source>
</evidence>
<organism evidence="10 11">
    <name type="scientific">Rhamnella rubrinervis</name>
    <dbReference type="NCBI Taxonomy" id="2594499"/>
    <lineage>
        <taxon>Eukaryota</taxon>
        <taxon>Viridiplantae</taxon>
        <taxon>Streptophyta</taxon>
        <taxon>Embryophyta</taxon>
        <taxon>Tracheophyta</taxon>
        <taxon>Spermatophyta</taxon>
        <taxon>Magnoliopsida</taxon>
        <taxon>eudicotyledons</taxon>
        <taxon>Gunneridae</taxon>
        <taxon>Pentapetalae</taxon>
        <taxon>rosids</taxon>
        <taxon>fabids</taxon>
        <taxon>Rosales</taxon>
        <taxon>Rhamnaceae</taxon>
        <taxon>rhamnoid group</taxon>
        <taxon>Rhamneae</taxon>
        <taxon>Rhamnella</taxon>
    </lineage>
</organism>